<feature type="transmembrane region" description="Helical" evidence="6">
    <location>
        <begin position="194"/>
        <end position="215"/>
    </location>
</feature>
<name>A0A7S0BC97_9DINO</name>
<dbReference type="InterPro" id="IPR018247">
    <property type="entry name" value="EF_Hand_1_Ca_BS"/>
</dbReference>
<reference evidence="8" key="1">
    <citation type="submission" date="2021-01" db="EMBL/GenBank/DDBJ databases">
        <authorList>
            <person name="Corre E."/>
            <person name="Pelletier E."/>
            <person name="Niang G."/>
            <person name="Scheremetjew M."/>
            <person name="Finn R."/>
            <person name="Kale V."/>
            <person name="Holt S."/>
            <person name="Cochrane G."/>
            <person name="Meng A."/>
            <person name="Brown T."/>
            <person name="Cohen L."/>
        </authorList>
    </citation>
    <scope>NUCLEOTIDE SEQUENCE</scope>
    <source>
        <strain evidence="8">Pbaha01</strain>
    </source>
</reference>
<comment type="subcellular location">
    <subcellularLocation>
        <location evidence="1">Membrane</location>
        <topology evidence="1">Multi-pass membrane protein</topology>
    </subcellularLocation>
</comment>
<dbReference type="PANTHER" id="PTHR10037">
    <property type="entry name" value="VOLTAGE-GATED CATION CHANNEL CALCIUM AND SODIUM"/>
    <property type="match status" value="1"/>
</dbReference>
<dbReference type="Pfam" id="PF00520">
    <property type="entry name" value="Ion_trans"/>
    <property type="match status" value="1"/>
</dbReference>
<evidence type="ECO:0000256" key="1">
    <source>
        <dbReference type="ARBA" id="ARBA00004141"/>
    </source>
</evidence>
<feature type="transmembrane region" description="Helical" evidence="6">
    <location>
        <begin position="45"/>
        <end position="63"/>
    </location>
</feature>
<feature type="region of interest" description="Disordered" evidence="5">
    <location>
        <begin position="548"/>
        <end position="569"/>
    </location>
</feature>
<keyword evidence="4 6" id="KW-0472">Membrane</keyword>
<evidence type="ECO:0000256" key="4">
    <source>
        <dbReference type="ARBA" id="ARBA00023136"/>
    </source>
</evidence>
<dbReference type="AlphaFoldDB" id="A0A7S0BC97"/>
<evidence type="ECO:0000259" key="7">
    <source>
        <dbReference type="Pfam" id="PF00520"/>
    </source>
</evidence>
<dbReference type="GO" id="GO:0005248">
    <property type="term" value="F:voltage-gated sodium channel activity"/>
    <property type="evidence" value="ECO:0007669"/>
    <property type="project" value="TreeGrafter"/>
</dbReference>
<keyword evidence="2 6" id="KW-0812">Transmembrane</keyword>
<feature type="transmembrane region" description="Helical" evidence="6">
    <location>
        <begin position="235"/>
        <end position="257"/>
    </location>
</feature>
<feature type="region of interest" description="Disordered" evidence="5">
    <location>
        <begin position="373"/>
        <end position="415"/>
    </location>
</feature>
<dbReference type="PANTHER" id="PTHR10037:SF230">
    <property type="entry name" value="CA[2+]-CHANNEL PROTEIN ALPHA[[1]] SUBUNIT T, ISOFORM F"/>
    <property type="match status" value="1"/>
</dbReference>
<feature type="region of interest" description="Disordered" evidence="5">
    <location>
        <begin position="474"/>
        <end position="503"/>
    </location>
</feature>
<dbReference type="GO" id="GO:0001518">
    <property type="term" value="C:voltage-gated sodium channel complex"/>
    <property type="evidence" value="ECO:0007669"/>
    <property type="project" value="TreeGrafter"/>
</dbReference>
<dbReference type="Gene3D" id="1.20.120.350">
    <property type="entry name" value="Voltage-gated potassium channels. Chain C"/>
    <property type="match status" value="1"/>
</dbReference>
<protein>
    <recommendedName>
        <fullName evidence="7">Ion transport domain-containing protein</fullName>
    </recommendedName>
</protein>
<feature type="transmembrane region" description="Helical" evidence="6">
    <location>
        <begin position="269"/>
        <end position="293"/>
    </location>
</feature>
<evidence type="ECO:0000256" key="2">
    <source>
        <dbReference type="ARBA" id="ARBA00022692"/>
    </source>
</evidence>
<keyword evidence="3 6" id="KW-1133">Transmembrane helix</keyword>
<feature type="transmembrane region" description="Helical" evidence="6">
    <location>
        <begin position="83"/>
        <end position="106"/>
    </location>
</feature>
<dbReference type="EMBL" id="HBEG01054137">
    <property type="protein sequence ID" value="CAD8389378.1"/>
    <property type="molecule type" value="Transcribed_RNA"/>
</dbReference>
<evidence type="ECO:0000313" key="8">
    <source>
        <dbReference type="EMBL" id="CAD8389378.1"/>
    </source>
</evidence>
<dbReference type="InterPro" id="IPR043203">
    <property type="entry name" value="VGCC_Ca_Na"/>
</dbReference>
<feature type="domain" description="Ion transport" evidence="7">
    <location>
        <begin position="44"/>
        <end position="302"/>
    </location>
</feature>
<dbReference type="GO" id="GO:0086010">
    <property type="term" value="P:membrane depolarization during action potential"/>
    <property type="evidence" value="ECO:0007669"/>
    <property type="project" value="TreeGrafter"/>
</dbReference>
<evidence type="ECO:0000256" key="3">
    <source>
        <dbReference type="ARBA" id="ARBA00022989"/>
    </source>
</evidence>
<dbReference type="InterPro" id="IPR005821">
    <property type="entry name" value="Ion_trans_dom"/>
</dbReference>
<feature type="compositionally biased region" description="Low complexity" evidence="5">
    <location>
        <begin position="474"/>
        <end position="484"/>
    </location>
</feature>
<evidence type="ECO:0000256" key="5">
    <source>
        <dbReference type="SAM" id="MobiDB-lite"/>
    </source>
</evidence>
<sequence length="642" mass="70936">MTEITGADFAERAKSTSTELTDLSRASEEPLYNDTCFAYTANSSCFQNTTLLVITANAIWIFVDVEWNHASLKRSDGTTPLEPASIVVENVFCVFFFLELVVRFLAFRRKCRCWRDPWFDFDAVLLVFMVLENWILPVVDAFSAEERSSGDGVANFAAFRLLRLLRLTRLVKLMRFFPELMTLVKGMVRAMESVLFVLLFLVILTYGTSIIFTSTFGKPPDQRSEEDEDSAAREIFGNIFSSMMSLFTHGVLGDNLFETITIIRDENVLLLWVFFAFMVVSGITLLNMLIGVLCKVIEQTASEELEKRKAFELREALCKAFKAVDISNDGYIQEQEWAGIQNNPEVTAALLRLGVDESEVDLRLQQMRAHVFGERTRRPRESKRSSVHSLPSTTSRREPRQSAYSSYESAGEPPELDFEDFIDKVSDLDWDKPASALDVETFRAKFRKETEYTQKKLDGVERLLQEVLEQRGAAAASGASLPLLSGGGEAATRGEPALPMSALEGNNSEALGQRGAAAAGEASLPLRFGDDEAAAREEPALPMSAVEGGNSEAPVPVPPAPVSPTAQRPCTPLTSAPQLPLAFRTASFNSLQAPAEAAPIVGIAGGLPPLTSEQLREVPTARLLEVMKLRMKRGRRPMSPAG</sequence>
<accession>A0A7S0BC97</accession>
<dbReference type="Gene3D" id="1.10.287.70">
    <property type="match status" value="1"/>
</dbReference>
<dbReference type="SUPFAM" id="SSF81324">
    <property type="entry name" value="Voltage-gated potassium channels"/>
    <property type="match status" value="1"/>
</dbReference>
<dbReference type="GO" id="GO:0008332">
    <property type="term" value="F:low voltage-gated calcium channel activity"/>
    <property type="evidence" value="ECO:0007669"/>
    <property type="project" value="TreeGrafter"/>
</dbReference>
<gene>
    <name evidence="8" type="ORF">PBAH0796_LOCUS32963</name>
</gene>
<dbReference type="InterPro" id="IPR027359">
    <property type="entry name" value="Volt_channel_dom_sf"/>
</dbReference>
<proteinExistence type="predicted"/>
<organism evidence="8">
    <name type="scientific">Pyrodinium bahamense</name>
    <dbReference type="NCBI Taxonomy" id="73915"/>
    <lineage>
        <taxon>Eukaryota</taxon>
        <taxon>Sar</taxon>
        <taxon>Alveolata</taxon>
        <taxon>Dinophyceae</taxon>
        <taxon>Gonyaulacales</taxon>
        <taxon>Pyrocystaceae</taxon>
        <taxon>Pyrodinium</taxon>
    </lineage>
</organism>
<dbReference type="PROSITE" id="PS00018">
    <property type="entry name" value="EF_HAND_1"/>
    <property type="match status" value="1"/>
</dbReference>
<dbReference type="GO" id="GO:0070509">
    <property type="term" value="P:calcium ion import"/>
    <property type="evidence" value="ECO:0007669"/>
    <property type="project" value="TreeGrafter"/>
</dbReference>
<evidence type="ECO:0000256" key="6">
    <source>
        <dbReference type="SAM" id="Phobius"/>
    </source>
</evidence>